<sequence length="141" mass="15681">MAESNFSKAVLEDICCGLGLATEGVKADLVQRIKEYTLDDVRKQQTESNENMDDEMNIDEQLPDSLSEGSGTSALNFQARSCVRKAVVVETDEPGVSHLYGHETQNVDNVNVHGTEQVSQQSSNKRKVFEFEKDRANILET</sequence>
<dbReference type="InterPro" id="IPR003034">
    <property type="entry name" value="SAP_dom"/>
</dbReference>
<dbReference type="PROSITE" id="PS50800">
    <property type="entry name" value="SAP"/>
    <property type="match status" value="1"/>
</dbReference>
<dbReference type="EMBL" id="CAJVPZ010012308">
    <property type="protein sequence ID" value="CAG8638517.1"/>
    <property type="molecule type" value="Genomic_DNA"/>
</dbReference>
<dbReference type="Pfam" id="PF02037">
    <property type="entry name" value="SAP"/>
    <property type="match status" value="1"/>
</dbReference>
<comment type="caution">
    <text evidence="3">The sequence shown here is derived from an EMBL/GenBank/DDBJ whole genome shotgun (WGS) entry which is preliminary data.</text>
</comment>
<protein>
    <submittedName>
        <fullName evidence="3">7552_t:CDS:1</fullName>
    </submittedName>
</protein>
<evidence type="ECO:0000313" key="4">
    <source>
        <dbReference type="Proteomes" id="UP000789396"/>
    </source>
</evidence>
<reference evidence="3" key="1">
    <citation type="submission" date="2021-06" db="EMBL/GenBank/DDBJ databases">
        <authorList>
            <person name="Kallberg Y."/>
            <person name="Tangrot J."/>
            <person name="Rosling A."/>
        </authorList>
    </citation>
    <scope>NUCLEOTIDE SEQUENCE</scope>
    <source>
        <strain evidence="3">IN212</strain>
    </source>
</reference>
<dbReference type="AlphaFoldDB" id="A0A9N9GW12"/>
<keyword evidence="4" id="KW-1185">Reference proteome</keyword>
<feature type="compositionally biased region" description="Acidic residues" evidence="1">
    <location>
        <begin position="50"/>
        <end position="62"/>
    </location>
</feature>
<evidence type="ECO:0000259" key="2">
    <source>
        <dbReference type="PROSITE" id="PS50800"/>
    </source>
</evidence>
<name>A0A9N9GW12_9GLOM</name>
<feature type="region of interest" description="Disordered" evidence="1">
    <location>
        <begin position="41"/>
        <end position="71"/>
    </location>
</feature>
<evidence type="ECO:0000256" key="1">
    <source>
        <dbReference type="SAM" id="MobiDB-lite"/>
    </source>
</evidence>
<feature type="domain" description="SAP" evidence="2">
    <location>
        <begin position="3"/>
        <end position="37"/>
    </location>
</feature>
<accession>A0A9N9GW12</accession>
<proteinExistence type="predicted"/>
<organism evidence="3 4">
    <name type="scientific">Racocetra fulgida</name>
    <dbReference type="NCBI Taxonomy" id="60492"/>
    <lineage>
        <taxon>Eukaryota</taxon>
        <taxon>Fungi</taxon>
        <taxon>Fungi incertae sedis</taxon>
        <taxon>Mucoromycota</taxon>
        <taxon>Glomeromycotina</taxon>
        <taxon>Glomeromycetes</taxon>
        <taxon>Diversisporales</taxon>
        <taxon>Gigasporaceae</taxon>
        <taxon>Racocetra</taxon>
    </lineage>
</organism>
<dbReference type="OrthoDB" id="2446405at2759"/>
<dbReference type="Proteomes" id="UP000789396">
    <property type="component" value="Unassembled WGS sequence"/>
</dbReference>
<dbReference type="SMART" id="SM00513">
    <property type="entry name" value="SAP"/>
    <property type="match status" value="1"/>
</dbReference>
<evidence type="ECO:0000313" key="3">
    <source>
        <dbReference type="EMBL" id="CAG8638517.1"/>
    </source>
</evidence>
<gene>
    <name evidence="3" type="ORF">RFULGI_LOCUS7990</name>
</gene>
<feature type="non-terminal residue" evidence="3">
    <location>
        <position position="141"/>
    </location>
</feature>